<evidence type="ECO:0000313" key="2">
    <source>
        <dbReference type="EMBL" id="QSX30166.1"/>
    </source>
</evidence>
<dbReference type="Pfam" id="PF00756">
    <property type="entry name" value="Esterase"/>
    <property type="match status" value="1"/>
</dbReference>
<dbReference type="Gene3D" id="1.25.40.10">
    <property type="entry name" value="Tetratricopeptide repeat domain"/>
    <property type="match status" value="1"/>
</dbReference>
<dbReference type="SUPFAM" id="SSF48452">
    <property type="entry name" value="TPR-like"/>
    <property type="match status" value="1"/>
</dbReference>
<name>A0A975AKW9_9GAMM</name>
<protein>
    <recommendedName>
        <fullName evidence="4">Esterase</fullName>
    </recommendedName>
</protein>
<evidence type="ECO:0000313" key="3">
    <source>
        <dbReference type="Proteomes" id="UP000663281"/>
    </source>
</evidence>
<organism evidence="2 3">
    <name type="scientific">Shewanella cyperi</name>
    <dbReference type="NCBI Taxonomy" id="2814292"/>
    <lineage>
        <taxon>Bacteria</taxon>
        <taxon>Pseudomonadati</taxon>
        <taxon>Pseudomonadota</taxon>
        <taxon>Gammaproteobacteria</taxon>
        <taxon>Alteromonadales</taxon>
        <taxon>Shewanellaceae</taxon>
        <taxon>Shewanella</taxon>
    </lineage>
</organism>
<evidence type="ECO:0008006" key="4">
    <source>
        <dbReference type="Google" id="ProtNLM"/>
    </source>
</evidence>
<dbReference type="InterPro" id="IPR011990">
    <property type="entry name" value="TPR-like_helical_dom_sf"/>
</dbReference>
<accession>A0A975AKW9</accession>
<dbReference type="RefSeq" id="WP_207325109.1">
    <property type="nucleotide sequence ID" value="NZ_CP071504.1"/>
</dbReference>
<keyword evidence="3" id="KW-1185">Reference proteome</keyword>
<dbReference type="SUPFAM" id="SSF53474">
    <property type="entry name" value="alpha/beta-Hydrolases"/>
    <property type="match status" value="1"/>
</dbReference>
<feature type="signal peptide" evidence="1">
    <location>
        <begin position="1"/>
        <end position="27"/>
    </location>
</feature>
<dbReference type="KEGG" id="scyp:JYB88_00330"/>
<keyword evidence="1" id="KW-0732">Signal</keyword>
<gene>
    <name evidence="2" type="ORF">JYB88_00330</name>
</gene>
<feature type="chain" id="PRO_5037110270" description="Esterase" evidence="1">
    <location>
        <begin position="28"/>
        <end position="391"/>
    </location>
</feature>
<reference evidence="2 3" key="1">
    <citation type="submission" date="2021-03" db="EMBL/GenBank/DDBJ databases">
        <title>Novel species identification of genus Shewanella.</title>
        <authorList>
            <person name="Liu G."/>
            <person name="Zhang Q."/>
        </authorList>
    </citation>
    <scope>NUCLEOTIDE SEQUENCE [LARGE SCALE GENOMIC DNA]</scope>
    <source>
        <strain evidence="2 3">FJAT-53726</strain>
    </source>
</reference>
<dbReference type="Gene3D" id="3.40.50.1820">
    <property type="entry name" value="alpha/beta hydrolase"/>
    <property type="match status" value="1"/>
</dbReference>
<evidence type="ECO:0000256" key="1">
    <source>
        <dbReference type="SAM" id="SignalP"/>
    </source>
</evidence>
<dbReference type="InterPro" id="IPR029058">
    <property type="entry name" value="AB_hydrolase_fold"/>
</dbReference>
<dbReference type="InterPro" id="IPR000801">
    <property type="entry name" value="Esterase-like"/>
</dbReference>
<proteinExistence type="predicted"/>
<sequence length="391" mass="42806">MKFALTSIAIRPLLALLLTLVAGAAQAGRVETLSVKNEAFTEAAEFRISLPASYDSQTDKRYVVLLDLHPRAANLLAGMEDWMSHNGDWPWLETIIVTAPDSNQGLGKLKQAAIEQGDGQLLDFIERALLPAIEAKYRSNGFKIMSGFTGNGGLVLYTLLNRPELFNAYLAASPVLGQDFAHVLQDAEPKLKAMASRLEHKPRFLQISTSDSDFEQGQLAPYAELEAKLKAFAPAGLKWQSKRFDGSYYMTQAVLATAHGIEFIFDDIHRVLAPDSAISQKGPEAIIRHYQQLSTDVYGFEVSPADSLIALGQSLKQSAPQQARVVYESGLASLPKSASLHFELGQLLGEQGDKQGARKELQLALANTDHPFWQKYYGDALAKIESGAAKE</sequence>
<dbReference type="EMBL" id="CP071504">
    <property type="protein sequence ID" value="QSX30166.1"/>
    <property type="molecule type" value="Genomic_DNA"/>
</dbReference>
<dbReference type="AlphaFoldDB" id="A0A975AKW9"/>
<dbReference type="Proteomes" id="UP000663281">
    <property type="component" value="Chromosome"/>
</dbReference>